<proteinExistence type="predicted"/>
<dbReference type="Gene3D" id="2.70.70.10">
    <property type="entry name" value="Glucose Permease (Domain IIA)"/>
    <property type="match status" value="1"/>
</dbReference>
<comment type="caution">
    <text evidence="3">The sequence shown here is derived from an EMBL/GenBank/DDBJ whole genome shotgun (WGS) entry which is preliminary data.</text>
</comment>
<evidence type="ECO:0000313" key="4">
    <source>
        <dbReference type="Proteomes" id="UP000429644"/>
    </source>
</evidence>
<keyword evidence="4" id="KW-1185">Reference proteome</keyword>
<evidence type="ECO:0000256" key="1">
    <source>
        <dbReference type="SAM" id="MobiDB-lite"/>
    </source>
</evidence>
<dbReference type="Proteomes" id="UP000429644">
    <property type="component" value="Unassembled WGS sequence"/>
</dbReference>
<reference evidence="3 4" key="1">
    <citation type="submission" date="2019-10" db="EMBL/GenBank/DDBJ databases">
        <title>Georgenia wutianyii sp. nov. and Georgenia yuyongxinii sp. nov. isolated from plateau pika (Ochotona curzoniae) in the Qinghai-Tibet plateau of China.</title>
        <authorList>
            <person name="Tian Z."/>
        </authorList>
    </citation>
    <scope>NUCLEOTIDE SEQUENCE [LARGE SCALE GENOMIC DNA]</scope>
    <source>
        <strain evidence="3 4">JCM 15130</strain>
    </source>
</reference>
<dbReference type="GO" id="GO:0004222">
    <property type="term" value="F:metalloendopeptidase activity"/>
    <property type="evidence" value="ECO:0007669"/>
    <property type="project" value="TreeGrafter"/>
</dbReference>
<feature type="compositionally biased region" description="Low complexity" evidence="1">
    <location>
        <begin position="1"/>
        <end position="24"/>
    </location>
</feature>
<gene>
    <name evidence="3" type="ORF">GB882_03720</name>
</gene>
<feature type="domain" description="M23ase beta-sheet core" evidence="2">
    <location>
        <begin position="252"/>
        <end position="348"/>
    </location>
</feature>
<dbReference type="Pfam" id="PF01551">
    <property type="entry name" value="Peptidase_M23"/>
    <property type="match status" value="1"/>
</dbReference>
<dbReference type="AlphaFoldDB" id="A0A7J9UTD0"/>
<accession>A0A7J9UTD0</accession>
<organism evidence="3 4">
    <name type="scientific">Georgenia ruanii</name>
    <dbReference type="NCBI Taxonomy" id="348442"/>
    <lineage>
        <taxon>Bacteria</taxon>
        <taxon>Bacillati</taxon>
        <taxon>Actinomycetota</taxon>
        <taxon>Actinomycetes</taxon>
        <taxon>Micrococcales</taxon>
        <taxon>Bogoriellaceae</taxon>
        <taxon>Georgenia</taxon>
    </lineage>
</organism>
<dbReference type="PANTHER" id="PTHR21666:SF270">
    <property type="entry name" value="MUREIN HYDROLASE ACTIVATOR ENVC"/>
    <property type="match status" value="1"/>
</dbReference>
<dbReference type="SUPFAM" id="SSF51261">
    <property type="entry name" value="Duplicated hybrid motif"/>
    <property type="match status" value="1"/>
</dbReference>
<dbReference type="PANTHER" id="PTHR21666">
    <property type="entry name" value="PEPTIDASE-RELATED"/>
    <property type="match status" value="1"/>
</dbReference>
<evidence type="ECO:0000313" key="3">
    <source>
        <dbReference type="EMBL" id="MPV87762.1"/>
    </source>
</evidence>
<name>A0A7J9UTD0_9MICO</name>
<evidence type="ECO:0000259" key="2">
    <source>
        <dbReference type="Pfam" id="PF01551"/>
    </source>
</evidence>
<dbReference type="InterPro" id="IPR011055">
    <property type="entry name" value="Dup_hybrid_motif"/>
</dbReference>
<protein>
    <submittedName>
        <fullName evidence="3">Peptidoglycan DD-metalloendopeptidase family protein</fullName>
    </submittedName>
</protein>
<dbReference type="EMBL" id="WHPD01000813">
    <property type="protein sequence ID" value="MPV87762.1"/>
    <property type="molecule type" value="Genomic_DNA"/>
</dbReference>
<dbReference type="CDD" id="cd12797">
    <property type="entry name" value="M23_peptidase"/>
    <property type="match status" value="1"/>
</dbReference>
<feature type="region of interest" description="Disordered" evidence="1">
    <location>
        <begin position="1"/>
        <end position="115"/>
    </location>
</feature>
<dbReference type="InterPro" id="IPR050570">
    <property type="entry name" value="Cell_wall_metabolism_enzyme"/>
</dbReference>
<dbReference type="InterPro" id="IPR016047">
    <property type="entry name" value="M23ase_b-sheet_dom"/>
</dbReference>
<sequence length="371" mass="37756">MAAAGTPAEAAAADAPHAAAAPTPAGAPPAPAQAVRTRAAARRAGQEAVSRPDPADAGAPPVGEQELTAGSAPSAERADRTPTEVLIHQSHTRPAASRRALREHAAHPVTHGRTRGWAPRAAVLGALGALTIVAPLTGLAGPDEASSAQALTAVDTEASLLDLLDAQSAATALAAAPASLLADPGAASRAAALQASRADDRDALTCTPDGANGVRAAVTERETQVVMPVAAGAYRLSSSYGYRNSPFTGYSMHLGEDFSAPLGTAIHAVADGTVDYVGVGKDGRSSMLVVLKHEIGGQTFYSWYVHMYPNGIHVREGQQVRAGDVIAEVGSNGNSTGPHLHLEIHAADDKTTLDPLTWLKEHGAVDVAALC</sequence>